<comment type="subcellular location">
    <subcellularLocation>
        <location evidence="1">Membrane</location>
        <topology evidence="1">Single-pass membrane protein</topology>
    </subcellularLocation>
</comment>
<dbReference type="Pfam" id="PF07963">
    <property type="entry name" value="N_methyl"/>
    <property type="match status" value="1"/>
</dbReference>
<keyword evidence="2" id="KW-0488">Methylation</keyword>
<dbReference type="PANTHER" id="PTHR30093">
    <property type="entry name" value="GENERAL SECRETION PATHWAY PROTEIN G"/>
    <property type="match status" value="1"/>
</dbReference>
<keyword evidence="3" id="KW-0812">Transmembrane</keyword>
<sequence>MSRKNAFTLIELLVVIAIIAILAAILFPVFAQAKVAAKKTSCLSNMKQHAMSVMMYFSDNNDTAPLIQYTNSYDANPVNPDQAVGNLLQPYRKSYPMLTSPGSPVGDADRDLDLINPASVAYTQAQYEFNRAIKADYGYNTQYFSVMNYCPSIGFTFLASGTEQSRVNSPADTILFVNSVWDRTSSGAPRGGGNWGIDPPCRRLADGTDTLPPLVSGCTGRWWWGGWRPDLPLAWNVFGGAWPYHGEIANVGWADGHATPKRISQLTAGCNVLPSWTGTIFDINKYVWDLF</sequence>
<evidence type="ECO:0000256" key="1">
    <source>
        <dbReference type="ARBA" id="ARBA00004167"/>
    </source>
</evidence>
<gene>
    <name evidence="6" type="ORF">NPRO_08920</name>
</gene>
<dbReference type="PANTHER" id="PTHR30093:SF44">
    <property type="entry name" value="TYPE II SECRETION SYSTEM CORE PROTEIN G"/>
    <property type="match status" value="1"/>
</dbReference>
<organism evidence="6 7">
    <name type="scientific">Candidatus Nitrosymbiomonas proteolyticus</name>
    <dbReference type="NCBI Taxonomy" id="2608984"/>
    <lineage>
        <taxon>Bacteria</taxon>
        <taxon>Bacillati</taxon>
        <taxon>Armatimonadota</taxon>
        <taxon>Armatimonadota incertae sedis</taxon>
        <taxon>Candidatus Nitrosymbiomonas</taxon>
    </lineage>
</organism>
<dbReference type="Gene3D" id="3.30.700.10">
    <property type="entry name" value="Glycoprotein, Type 4 Pilin"/>
    <property type="match status" value="1"/>
</dbReference>
<evidence type="ECO:0008006" key="8">
    <source>
        <dbReference type="Google" id="ProtNLM"/>
    </source>
</evidence>
<dbReference type="EMBL" id="AP021858">
    <property type="protein sequence ID" value="BBO23297.1"/>
    <property type="molecule type" value="Genomic_DNA"/>
</dbReference>
<evidence type="ECO:0000256" key="3">
    <source>
        <dbReference type="ARBA" id="ARBA00022692"/>
    </source>
</evidence>
<evidence type="ECO:0000313" key="6">
    <source>
        <dbReference type="EMBL" id="BBO23297.1"/>
    </source>
</evidence>
<dbReference type="InterPro" id="IPR012902">
    <property type="entry name" value="N_methyl_site"/>
</dbReference>
<dbReference type="InterPro" id="IPR045584">
    <property type="entry name" value="Pilin-like"/>
</dbReference>
<reference evidence="6" key="1">
    <citation type="journal article" name="DNA Res.">
        <title>The physiological potential of anammox bacteria as revealed by their core genome structure.</title>
        <authorList>
            <person name="Okubo T."/>
            <person name="Toyoda A."/>
            <person name="Fukuhara K."/>
            <person name="Uchiyama I."/>
            <person name="Harigaya Y."/>
            <person name="Kuroiwa M."/>
            <person name="Suzuki T."/>
            <person name="Murakami Y."/>
            <person name="Suwa Y."/>
            <person name="Takami H."/>
        </authorList>
    </citation>
    <scope>NUCLEOTIDE SEQUENCE</scope>
    <source>
        <strain evidence="6">317325-2</strain>
    </source>
</reference>
<keyword evidence="5" id="KW-0472">Membrane</keyword>
<dbReference type="NCBIfam" id="TIGR02532">
    <property type="entry name" value="IV_pilin_GFxxxE"/>
    <property type="match status" value="1"/>
</dbReference>
<name>A0A809S3V8_9BACT</name>
<protein>
    <recommendedName>
        <fullName evidence="8">Prepilin-type N-terminal cleavage/methylation domain-containing protein</fullName>
    </recommendedName>
</protein>
<dbReference type="AlphaFoldDB" id="A0A809S3V8"/>
<evidence type="ECO:0000256" key="2">
    <source>
        <dbReference type="ARBA" id="ARBA00022481"/>
    </source>
</evidence>
<evidence type="ECO:0000256" key="4">
    <source>
        <dbReference type="ARBA" id="ARBA00022989"/>
    </source>
</evidence>
<dbReference type="Proteomes" id="UP000662873">
    <property type="component" value="Chromosome"/>
</dbReference>
<evidence type="ECO:0000256" key="5">
    <source>
        <dbReference type="ARBA" id="ARBA00023136"/>
    </source>
</evidence>
<dbReference type="GO" id="GO:0016020">
    <property type="term" value="C:membrane"/>
    <property type="evidence" value="ECO:0007669"/>
    <property type="project" value="UniProtKB-SubCell"/>
</dbReference>
<dbReference type="SUPFAM" id="SSF54523">
    <property type="entry name" value="Pili subunits"/>
    <property type="match status" value="1"/>
</dbReference>
<proteinExistence type="predicted"/>
<accession>A0A809S3V8</accession>
<evidence type="ECO:0000313" key="7">
    <source>
        <dbReference type="Proteomes" id="UP000662873"/>
    </source>
</evidence>
<dbReference type="KEGG" id="npy:NPRO_08920"/>
<keyword evidence="4" id="KW-1133">Transmembrane helix</keyword>